<evidence type="ECO:0000313" key="1">
    <source>
        <dbReference type="EMBL" id="TNN82091.1"/>
    </source>
</evidence>
<evidence type="ECO:0000313" key="2">
    <source>
        <dbReference type="Proteomes" id="UP000314294"/>
    </source>
</evidence>
<dbReference type="AlphaFoldDB" id="A0A4Z2IW90"/>
<proteinExistence type="predicted"/>
<gene>
    <name evidence="1" type="ORF">EYF80_007737</name>
</gene>
<comment type="caution">
    <text evidence="1">The sequence shown here is derived from an EMBL/GenBank/DDBJ whole genome shotgun (WGS) entry which is preliminary data.</text>
</comment>
<keyword evidence="2" id="KW-1185">Reference proteome</keyword>
<dbReference type="Proteomes" id="UP000314294">
    <property type="component" value="Unassembled WGS sequence"/>
</dbReference>
<dbReference type="EMBL" id="SRLO01000042">
    <property type="protein sequence ID" value="TNN82091.1"/>
    <property type="molecule type" value="Genomic_DNA"/>
</dbReference>
<reference evidence="1 2" key="1">
    <citation type="submission" date="2019-03" db="EMBL/GenBank/DDBJ databases">
        <title>First draft genome of Liparis tanakae, snailfish: a comprehensive survey of snailfish specific genes.</title>
        <authorList>
            <person name="Kim W."/>
            <person name="Song I."/>
            <person name="Jeong J.-H."/>
            <person name="Kim D."/>
            <person name="Kim S."/>
            <person name="Ryu S."/>
            <person name="Song J.Y."/>
            <person name="Lee S.K."/>
        </authorList>
    </citation>
    <scope>NUCLEOTIDE SEQUENCE [LARGE SCALE GENOMIC DNA]</scope>
    <source>
        <tissue evidence="1">Muscle</tissue>
    </source>
</reference>
<accession>A0A4Z2IW90</accession>
<protein>
    <submittedName>
        <fullName evidence="1">Uncharacterized protein</fullName>
    </submittedName>
</protein>
<name>A0A4Z2IW90_9TELE</name>
<sequence>MGTLALTTPLLLHKGIDTQTLRSSDDILTAAQAEEPIVTTVSPALLQSTVKLFFCPTAALDRPVPRHTTMLASDASFDEVVEEDELEL</sequence>
<organism evidence="1 2">
    <name type="scientific">Liparis tanakae</name>
    <name type="common">Tanaka's snailfish</name>
    <dbReference type="NCBI Taxonomy" id="230148"/>
    <lineage>
        <taxon>Eukaryota</taxon>
        <taxon>Metazoa</taxon>
        <taxon>Chordata</taxon>
        <taxon>Craniata</taxon>
        <taxon>Vertebrata</taxon>
        <taxon>Euteleostomi</taxon>
        <taxon>Actinopterygii</taxon>
        <taxon>Neopterygii</taxon>
        <taxon>Teleostei</taxon>
        <taxon>Neoteleostei</taxon>
        <taxon>Acanthomorphata</taxon>
        <taxon>Eupercaria</taxon>
        <taxon>Perciformes</taxon>
        <taxon>Cottioidei</taxon>
        <taxon>Cottales</taxon>
        <taxon>Liparidae</taxon>
        <taxon>Liparis</taxon>
    </lineage>
</organism>